<organism evidence="1 2">
    <name type="scientific">Nonomuraea rubra</name>
    <dbReference type="NCBI Taxonomy" id="46180"/>
    <lineage>
        <taxon>Bacteria</taxon>
        <taxon>Bacillati</taxon>
        <taxon>Actinomycetota</taxon>
        <taxon>Actinomycetes</taxon>
        <taxon>Streptosporangiales</taxon>
        <taxon>Streptosporangiaceae</taxon>
        <taxon>Nonomuraea</taxon>
    </lineage>
</organism>
<sequence length="116" mass="13363">MTSTATAIHCPDCQVEPGTPHELGCDVACCPVCGIQQLQCREHEFAEVFSIWTGRWPGEVECEREGWWCIWRPGEGGWVRCDPDHPEARHDLNRLLIAAGNRELVWSREHQQWVRL</sequence>
<accession>A0A7X0P6X2</accession>
<dbReference type="EMBL" id="JACHMI010000001">
    <property type="protein sequence ID" value="MBB6556174.1"/>
    <property type="molecule type" value="Genomic_DNA"/>
</dbReference>
<evidence type="ECO:0000313" key="1">
    <source>
        <dbReference type="EMBL" id="MBB6556174.1"/>
    </source>
</evidence>
<keyword evidence="2" id="KW-1185">Reference proteome</keyword>
<comment type="caution">
    <text evidence="1">The sequence shown here is derived from an EMBL/GenBank/DDBJ whole genome shotgun (WGS) entry which is preliminary data.</text>
</comment>
<proteinExistence type="predicted"/>
<dbReference type="RefSeq" id="WP_185110654.1">
    <property type="nucleotide sequence ID" value="NZ_BAAAXY010000153.1"/>
</dbReference>
<evidence type="ECO:0000313" key="2">
    <source>
        <dbReference type="Proteomes" id="UP000565579"/>
    </source>
</evidence>
<name>A0A7X0P6X2_9ACTN</name>
<protein>
    <submittedName>
        <fullName evidence="1">Uncharacterized protein</fullName>
    </submittedName>
</protein>
<gene>
    <name evidence="1" type="ORF">HD593_010969</name>
</gene>
<reference evidence="1 2" key="1">
    <citation type="submission" date="2020-08" db="EMBL/GenBank/DDBJ databases">
        <title>Sequencing the genomes of 1000 actinobacteria strains.</title>
        <authorList>
            <person name="Klenk H.-P."/>
        </authorList>
    </citation>
    <scope>NUCLEOTIDE SEQUENCE [LARGE SCALE GENOMIC DNA]</scope>
    <source>
        <strain evidence="1 2">DSM 43768</strain>
    </source>
</reference>
<dbReference type="Proteomes" id="UP000565579">
    <property type="component" value="Unassembled WGS sequence"/>
</dbReference>
<dbReference type="AlphaFoldDB" id="A0A7X0P6X2"/>